<evidence type="ECO:0000259" key="8">
    <source>
        <dbReference type="Pfam" id="PF17137"/>
    </source>
</evidence>
<dbReference type="InterPro" id="IPR013780">
    <property type="entry name" value="Glyco_hydro_b"/>
</dbReference>
<feature type="domain" description="DUF5110" evidence="8">
    <location>
        <begin position="786"/>
        <end position="857"/>
    </location>
</feature>
<dbReference type="Gene3D" id="2.60.40.1180">
    <property type="entry name" value="Golgi alpha-mannosidase II"/>
    <property type="match status" value="2"/>
</dbReference>
<keyword evidence="4" id="KW-0732">Signal</keyword>
<organism evidence="10 11">
    <name type="scientific">Hymenobacter metallicola</name>
    <dbReference type="NCBI Taxonomy" id="2563114"/>
    <lineage>
        <taxon>Bacteria</taxon>
        <taxon>Pseudomonadati</taxon>
        <taxon>Bacteroidota</taxon>
        <taxon>Cytophagia</taxon>
        <taxon>Cytophagales</taxon>
        <taxon>Hymenobacteraceae</taxon>
        <taxon>Hymenobacter</taxon>
    </lineage>
</organism>
<gene>
    <name evidence="10" type="ORF">E5K02_22350</name>
</gene>
<dbReference type="InterPro" id="IPR033403">
    <property type="entry name" value="DUF5110"/>
</dbReference>
<dbReference type="RefSeq" id="WP_135398124.1">
    <property type="nucleotide sequence ID" value="NZ_SRMB01000005.1"/>
</dbReference>
<dbReference type="InterPro" id="IPR000322">
    <property type="entry name" value="Glyco_hydro_31_TIM"/>
</dbReference>
<feature type="chain" id="PRO_5021474943" evidence="4">
    <location>
        <begin position="24"/>
        <end position="1007"/>
    </location>
</feature>
<comment type="similarity">
    <text evidence="1 2">Belongs to the glycosyl hydrolase 31 family.</text>
</comment>
<dbReference type="GO" id="GO:0004553">
    <property type="term" value="F:hydrolase activity, hydrolyzing O-glycosyl compounds"/>
    <property type="evidence" value="ECO:0007669"/>
    <property type="project" value="InterPro"/>
</dbReference>
<proteinExistence type="inferred from homology"/>
<dbReference type="PANTHER" id="PTHR43863:SF2">
    <property type="entry name" value="MALTASE-GLUCOAMYLASE"/>
    <property type="match status" value="1"/>
</dbReference>
<feature type="domain" description="Glycoside hydrolase family 31 TIM barrel" evidence="5">
    <location>
        <begin position="303"/>
        <end position="619"/>
    </location>
</feature>
<dbReference type="InterPro" id="IPR051816">
    <property type="entry name" value="Glycosyl_Hydrolase_31"/>
</dbReference>
<dbReference type="OrthoDB" id="176168at2"/>
<dbReference type="SUPFAM" id="SSF51011">
    <property type="entry name" value="Glycosyl hydrolase domain"/>
    <property type="match status" value="1"/>
</dbReference>
<feature type="signal peptide" evidence="4">
    <location>
        <begin position="1"/>
        <end position="23"/>
    </location>
</feature>
<evidence type="ECO:0000256" key="4">
    <source>
        <dbReference type="SAM" id="SignalP"/>
    </source>
</evidence>
<feature type="region of interest" description="Disordered" evidence="3">
    <location>
        <begin position="27"/>
        <end position="53"/>
    </location>
</feature>
<dbReference type="GO" id="GO:0030246">
    <property type="term" value="F:carbohydrate binding"/>
    <property type="evidence" value="ECO:0007669"/>
    <property type="project" value="InterPro"/>
</dbReference>
<dbReference type="Pfam" id="PF17137">
    <property type="entry name" value="DUF5110"/>
    <property type="match status" value="1"/>
</dbReference>
<dbReference type="CDD" id="cd14752">
    <property type="entry name" value="GH31_N"/>
    <property type="match status" value="1"/>
</dbReference>
<dbReference type="Proteomes" id="UP000298471">
    <property type="component" value="Unassembled WGS sequence"/>
</dbReference>
<dbReference type="InterPro" id="IPR025965">
    <property type="entry name" value="FlgD/Vpr_Ig-like"/>
</dbReference>
<evidence type="ECO:0000256" key="2">
    <source>
        <dbReference type="RuleBase" id="RU361185"/>
    </source>
</evidence>
<dbReference type="InterPro" id="IPR011013">
    <property type="entry name" value="Gal_mutarotase_sf_dom"/>
</dbReference>
<dbReference type="SUPFAM" id="SSF74650">
    <property type="entry name" value="Galactose mutarotase-like"/>
    <property type="match status" value="1"/>
</dbReference>
<reference evidence="10 11" key="1">
    <citation type="submission" date="2019-04" db="EMBL/GenBank/DDBJ databases">
        <authorList>
            <person name="Feng G."/>
            <person name="Zhang J."/>
            <person name="Zhu H."/>
        </authorList>
    </citation>
    <scope>NUCLEOTIDE SEQUENCE [LARGE SCALE GENOMIC DNA]</scope>
    <source>
        <strain evidence="10 11">9PBR-1</strain>
    </source>
</reference>
<dbReference type="EMBL" id="SRMB01000005">
    <property type="protein sequence ID" value="TGE23096.1"/>
    <property type="molecule type" value="Genomic_DNA"/>
</dbReference>
<feature type="domain" description="Glycoside hydrolase family 31 N-terminal" evidence="6">
    <location>
        <begin position="72"/>
        <end position="259"/>
    </location>
</feature>
<dbReference type="PANTHER" id="PTHR43863">
    <property type="entry name" value="HYDROLASE, PUTATIVE (AFU_ORTHOLOGUE AFUA_1G03140)-RELATED"/>
    <property type="match status" value="1"/>
</dbReference>
<evidence type="ECO:0000259" key="7">
    <source>
        <dbReference type="Pfam" id="PF13860"/>
    </source>
</evidence>
<sequence>MLPLFCRAGLLLSLFLLSVSTLAQRVSSAPEQDPFPRREAQAPTRGLGNYRSHTYDDSTHTLRIRTTTGGTLRIRPWAEGVVRVEQFPAGQPVEDIPSVSVVQKPQSLAPSCKGEGWDGGPVQGQPYVGARLRNSPAALHWYLDCPGEVVIQKSPLRIGYQRCPVALTTEASSGFQLLTTGGGPAGLGVSFQLTPEEHLYGTGSRALPLNRRGRKLMLYNEAHYGYQNGEPTLNLTLPTVLSSRGYMLFFDTPAPGTLDLGATEKNILEYRGEGLDNLAYFIITGGSYAEILARYTALTGKQPLPPRWALGLIQSRFGYKTEQEMYQTAARMRRAGFPLDALVLDLYWFGGTTRQGDFRWQPEQFPNPKRMLRRLDSAGVKTVLITEPYVMRTSRNDSLVRSQNLVGRDRNGRPYTVESFWAGPATLLDMFRPPARQWLWQQYDRLKQDGVGGWWSDLGEPENQPADMHYDLGPTRRIHNAYGQAWAGILAEGYARQYPQERLFNLARSGWAGLQRLSVFPWSGDVSRSWSGLQAQVPIMLSMGLGGVGYMHSDAGGFAGSTIDPELYTRWLQMASLGPIMRPHGVVAPEPYAYPEPHQSIVRRYAHLRYELLPYLYTLAWENAQTGTPLARPMHYGETVLDPQSLEMLLAEEEQNPAIIQAARPVPTWNWNTEASSSWGTQRLLARQERLHRANNTAALTNVNDQFLLGPNLLVAPVVQPGQRRRNVVLPPGRWIDFYSHLTFSGNQTVGVAAPLAQLPLLVRAGAFLPTGPYVPTTAQYRTDTLRVRFYADESAPESSFTLYDDDGKTTLTAQNPAYHLLSFTGKVGRGRTTVQVRQSGNGYPGAPAHRTITLEIPRVTAAPAGATLNGQALAATDWQFEPTSQTLRLRFTQAEKPVTVTIQGLQLATAVVTNAPPEPLTLEAPSSSTFSRSTELRYSVHTPGAYSLLIRTAQGQVVRTFSLPAQPAGPHTLTWNGADTSGNPVPSGVYTAEMHGQHQRLVVLRN</sequence>
<dbReference type="GO" id="GO:0005975">
    <property type="term" value="P:carbohydrate metabolic process"/>
    <property type="evidence" value="ECO:0007669"/>
    <property type="project" value="InterPro"/>
</dbReference>
<evidence type="ECO:0000313" key="10">
    <source>
        <dbReference type="EMBL" id="TGE23096.1"/>
    </source>
</evidence>
<dbReference type="Pfam" id="PF13802">
    <property type="entry name" value="Gal_mutarotas_2"/>
    <property type="match status" value="1"/>
</dbReference>
<protein>
    <submittedName>
        <fullName evidence="10">DUF5110 domain-containing protein</fullName>
    </submittedName>
</protein>
<dbReference type="InterPro" id="IPR048395">
    <property type="entry name" value="Glyco_hydro_31_C"/>
</dbReference>
<keyword evidence="2" id="KW-0326">Glycosidase</keyword>
<evidence type="ECO:0000256" key="3">
    <source>
        <dbReference type="SAM" id="MobiDB-lite"/>
    </source>
</evidence>
<dbReference type="Pfam" id="PF21365">
    <property type="entry name" value="Glyco_hydro_31_3rd"/>
    <property type="match status" value="1"/>
</dbReference>
<dbReference type="SUPFAM" id="SSF51445">
    <property type="entry name" value="(Trans)glycosidases"/>
    <property type="match status" value="1"/>
</dbReference>
<dbReference type="Pfam" id="PF13860">
    <property type="entry name" value="FlgD_ig"/>
    <property type="match status" value="1"/>
</dbReference>
<evidence type="ECO:0000256" key="1">
    <source>
        <dbReference type="ARBA" id="ARBA00007806"/>
    </source>
</evidence>
<feature type="domain" description="FlgD/Vpr Ig-like" evidence="7">
    <location>
        <begin position="947"/>
        <end position="997"/>
    </location>
</feature>
<evidence type="ECO:0000313" key="11">
    <source>
        <dbReference type="Proteomes" id="UP000298471"/>
    </source>
</evidence>
<name>A0A4Z0Q0R1_9BACT</name>
<dbReference type="Pfam" id="PF01055">
    <property type="entry name" value="Glyco_hydro_31_2nd"/>
    <property type="match status" value="1"/>
</dbReference>
<evidence type="ECO:0000259" key="6">
    <source>
        <dbReference type="Pfam" id="PF13802"/>
    </source>
</evidence>
<keyword evidence="2" id="KW-0378">Hydrolase</keyword>
<dbReference type="Gene3D" id="3.20.20.80">
    <property type="entry name" value="Glycosidases"/>
    <property type="match status" value="1"/>
</dbReference>
<dbReference type="Gene3D" id="2.60.40.1760">
    <property type="entry name" value="glycosyl hydrolase (family 31)"/>
    <property type="match status" value="1"/>
</dbReference>
<evidence type="ECO:0000259" key="9">
    <source>
        <dbReference type="Pfam" id="PF21365"/>
    </source>
</evidence>
<accession>A0A4Z0Q0R1</accession>
<keyword evidence="11" id="KW-1185">Reference proteome</keyword>
<comment type="caution">
    <text evidence="10">The sequence shown here is derived from an EMBL/GenBank/DDBJ whole genome shotgun (WGS) entry which is preliminary data.</text>
</comment>
<dbReference type="InterPro" id="IPR025887">
    <property type="entry name" value="Glyco_hydro_31_N_dom"/>
</dbReference>
<dbReference type="AlphaFoldDB" id="A0A4Z0Q0R1"/>
<evidence type="ECO:0000259" key="5">
    <source>
        <dbReference type="Pfam" id="PF01055"/>
    </source>
</evidence>
<dbReference type="Gene3D" id="2.60.40.4070">
    <property type="match status" value="1"/>
</dbReference>
<dbReference type="InterPro" id="IPR017853">
    <property type="entry name" value="GH"/>
</dbReference>
<feature type="domain" description="Glycosyl hydrolase family 31 C-terminal" evidence="9">
    <location>
        <begin position="697"/>
        <end position="767"/>
    </location>
</feature>